<protein>
    <recommendedName>
        <fullName evidence="3">DNA replication factor Cdt1 C-terminal domain-containing protein</fullName>
    </recommendedName>
</protein>
<dbReference type="Proteomes" id="UP000000707">
    <property type="component" value="Unassembled WGS sequence"/>
</dbReference>
<dbReference type="InterPro" id="IPR032054">
    <property type="entry name" value="Cdt1_C"/>
</dbReference>
<feature type="domain" description="DNA replication factor Cdt1 C-terminal" evidence="3">
    <location>
        <begin position="194"/>
        <end position="288"/>
    </location>
</feature>
<dbReference type="HOGENOM" id="CLU_077448_0_0_1"/>
<gene>
    <name evidence="4" type="ORF">CANTEDRAFT_124567</name>
</gene>
<keyword evidence="5" id="KW-1185">Reference proteome</keyword>
<dbReference type="Gene3D" id="1.10.10.1420">
    <property type="entry name" value="DNA replication factor Cdt1, C-terminal WH domain"/>
    <property type="match status" value="1"/>
</dbReference>
<accession>G3B7K2</accession>
<dbReference type="eggNOG" id="ENOG502QRI1">
    <property type="taxonomic scope" value="Eukaryota"/>
</dbReference>
<dbReference type="STRING" id="590646.G3B7K2"/>
<proteinExistence type="inferred from homology"/>
<evidence type="ECO:0000256" key="2">
    <source>
        <dbReference type="ARBA" id="ARBA00023306"/>
    </source>
</evidence>
<name>G3B7K2_CANTC</name>
<evidence type="ECO:0000256" key="1">
    <source>
        <dbReference type="ARBA" id="ARBA00008356"/>
    </source>
</evidence>
<dbReference type="Pfam" id="PF16679">
    <property type="entry name" value="CDT1_C"/>
    <property type="match status" value="1"/>
</dbReference>
<reference evidence="4 5" key="1">
    <citation type="journal article" date="2011" name="Proc. Natl. Acad. Sci. U.S.A.">
        <title>Comparative genomics of xylose-fermenting fungi for enhanced biofuel production.</title>
        <authorList>
            <person name="Wohlbach D.J."/>
            <person name="Kuo A."/>
            <person name="Sato T.K."/>
            <person name="Potts K.M."/>
            <person name="Salamov A.A."/>
            <person name="LaButti K.M."/>
            <person name="Sun H."/>
            <person name="Clum A."/>
            <person name="Pangilinan J.L."/>
            <person name="Lindquist E.A."/>
            <person name="Lucas S."/>
            <person name="Lapidus A."/>
            <person name="Jin M."/>
            <person name="Gunawan C."/>
            <person name="Balan V."/>
            <person name="Dale B.E."/>
            <person name="Jeffries T.W."/>
            <person name="Zinkel R."/>
            <person name="Barry K.W."/>
            <person name="Grigoriev I.V."/>
            <person name="Gasch A.P."/>
        </authorList>
    </citation>
    <scope>NUCLEOTIDE SEQUENCE [LARGE SCALE GENOMIC DNA]</scope>
    <source>
        <strain evidence="5">ATCC 10573 / BCRC 21748 / CBS 615 / JCM 9827 / NBRC 10315 / NRRL Y-1498 / VKM Y-70</strain>
    </source>
</reference>
<dbReference type="OrthoDB" id="3981148at2759"/>
<evidence type="ECO:0000313" key="4">
    <source>
        <dbReference type="EMBL" id="EGV61634.1"/>
    </source>
</evidence>
<dbReference type="InterPro" id="IPR038090">
    <property type="entry name" value="Cdt1_C_WH_dom_sf"/>
</dbReference>
<evidence type="ECO:0000259" key="3">
    <source>
        <dbReference type="Pfam" id="PF16679"/>
    </source>
</evidence>
<comment type="similarity">
    <text evidence="1">Belongs to the Cdt1 family.</text>
</comment>
<dbReference type="EMBL" id="GL996527">
    <property type="protein sequence ID" value="EGV61634.1"/>
    <property type="molecule type" value="Genomic_DNA"/>
</dbReference>
<keyword evidence="2" id="KW-0131">Cell cycle</keyword>
<dbReference type="AlphaFoldDB" id="G3B7K2"/>
<sequence>MSQQAAFSSIDHVSLESHPFMKRYVFIEIIKYHHAIDMILSLHYSSHTSLITAHALFERVAPLIQKRTKISALQSVLMVDPNCYKLVSPTNVTDYSPCYVALFDPINQFNQSLESRKLRFISSINNWITTHQEIGYLKIPSITQIIEKHSANTSKSSSPSKVLKPRLTLKNDSSKFQFKSRDEKTQSSKSNGLSLLERIKLKEQQSKQQKQQETPEAQREDYLQGKLESIYNIIYQINGEQNKPTSFTLTGLTQIVKDSLHYPTHEEDIQECLELLAKRLNHAIIITTRGGLSVVKVMKLDREGDLESLKSNKTVHAFYTACK</sequence>
<organism evidence="5">
    <name type="scientific">Candida tenuis (strain ATCC 10573 / BCRC 21748 / CBS 615 / JCM 9827 / NBRC 10315 / NRRL Y-1498 / VKM Y-70)</name>
    <name type="common">Yeast</name>
    <name type="synonym">Yamadazyma tenuis</name>
    <dbReference type="NCBI Taxonomy" id="590646"/>
    <lineage>
        <taxon>Eukaryota</taxon>
        <taxon>Fungi</taxon>
        <taxon>Dikarya</taxon>
        <taxon>Ascomycota</taxon>
        <taxon>Saccharomycotina</taxon>
        <taxon>Pichiomycetes</taxon>
        <taxon>Debaryomycetaceae</taxon>
        <taxon>Yamadazyma</taxon>
    </lineage>
</organism>
<evidence type="ECO:0000313" key="5">
    <source>
        <dbReference type="Proteomes" id="UP000000707"/>
    </source>
</evidence>